<dbReference type="GO" id="GO:0004540">
    <property type="term" value="F:RNA nuclease activity"/>
    <property type="evidence" value="ECO:0007669"/>
    <property type="project" value="InterPro"/>
</dbReference>
<dbReference type="GO" id="GO:0110001">
    <property type="term" value="C:toxin-antitoxin complex"/>
    <property type="evidence" value="ECO:0007669"/>
    <property type="project" value="InterPro"/>
</dbReference>
<dbReference type="Gene3D" id="1.20.120.580">
    <property type="entry name" value="bsu32300-like"/>
    <property type="match status" value="1"/>
</dbReference>
<reference evidence="7 8" key="1">
    <citation type="submission" date="2018-08" db="EMBL/GenBank/DDBJ databases">
        <title>A genome reference for cultivated species of the human gut microbiota.</title>
        <authorList>
            <person name="Zou Y."/>
            <person name="Xue W."/>
            <person name="Luo G."/>
        </authorList>
    </citation>
    <scope>NUCLEOTIDE SEQUENCE [LARGE SCALE GENOMIC DNA]</scope>
    <source>
        <strain evidence="7 8">OM06-11</strain>
    </source>
</reference>
<proteinExistence type="inferred from homology"/>
<evidence type="ECO:0000256" key="6">
    <source>
        <dbReference type="ARBA" id="ARBA00024207"/>
    </source>
</evidence>
<dbReference type="GO" id="GO:0016787">
    <property type="term" value="F:hydrolase activity"/>
    <property type="evidence" value="ECO:0007669"/>
    <property type="project" value="UniProtKB-KW"/>
</dbReference>
<dbReference type="InterPro" id="IPR051813">
    <property type="entry name" value="HepT_RNase_toxin"/>
</dbReference>
<organism evidence="7 8">
    <name type="scientific">Segatella copri</name>
    <dbReference type="NCBI Taxonomy" id="165179"/>
    <lineage>
        <taxon>Bacteria</taxon>
        <taxon>Pseudomonadati</taxon>
        <taxon>Bacteroidota</taxon>
        <taxon>Bacteroidia</taxon>
        <taxon>Bacteroidales</taxon>
        <taxon>Prevotellaceae</taxon>
        <taxon>Segatella</taxon>
    </lineage>
</organism>
<evidence type="ECO:0000256" key="2">
    <source>
        <dbReference type="ARBA" id="ARBA00022649"/>
    </source>
</evidence>
<keyword evidence="5" id="KW-0378">Hydrolase</keyword>
<evidence type="ECO:0000313" key="7">
    <source>
        <dbReference type="EMBL" id="RGN06570.1"/>
    </source>
</evidence>
<dbReference type="GO" id="GO:0000166">
    <property type="term" value="F:nucleotide binding"/>
    <property type="evidence" value="ECO:0007669"/>
    <property type="project" value="UniProtKB-KW"/>
</dbReference>
<dbReference type="AlphaFoldDB" id="A0AA92TF63"/>
<evidence type="ECO:0000256" key="5">
    <source>
        <dbReference type="ARBA" id="ARBA00022801"/>
    </source>
</evidence>
<sequence length="184" mass="21978">MRERSRDKNRLEHMLQAIERICRYTKGKNFEDFIADDMMYYAVVKNIEILGEASNMLTEEFRQAHPKTPWKQVNGMRNYIVHEYFQVDNNVVWDVITNDLPILEQQIKGVSNRREVKKHRSSKEQTNMVLPSLDRLSYIHCLLREFLPNKNYKRLFSSLPAPVPLYLLRLALKLYVTCKEMLRV</sequence>
<name>A0AA92TF63_9BACT</name>
<dbReference type="InterPro" id="IPR037038">
    <property type="entry name" value="HepT-like_sf"/>
</dbReference>
<keyword evidence="3" id="KW-0540">Nuclease</keyword>
<dbReference type="PANTHER" id="PTHR34139">
    <property type="entry name" value="UPF0331 PROTEIN MJ0127"/>
    <property type="match status" value="1"/>
</dbReference>
<protein>
    <submittedName>
        <fullName evidence="7">DUF86 domain-containing protein</fullName>
    </submittedName>
</protein>
<evidence type="ECO:0000256" key="4">
    <source>
        <dbReference type="ARBA" id="ARBA00022741"/>
    </source>
</evidence>
<keyword evidence="2" id="KW-1277">Toxin-antitoxin system</keyword>
<evidence type="ECO:0000256" key="3">
    <source>
        <dbReference type="ARBA" id="ARBA00022722"/>
    </source>
</evidence>
<gene>
    <name evidence="7" type="ORF">DXB80_10885</name>
</gene>
<dbReference type="Proteomes" id="UP000261245">
    <property type="component" value="Unassembled WGS sequence"/>
</dbReference>
<comment type="similarity">
    <text evidence="6">Belongs to the HepT RNase toxin family.</text>
</comment>
<comment type="caution">
    <text evidence="7">The sequence shown here is derived from an EMBL/GenBank/DDBJ whole genome shotgun (WGS) entry which is preliminary data.</text>
</comment>
<dbReference type="EMBL" id="QSUC01000032">
    <property type="protein sequence ID" value="RGN06570.1"/>
    <property type="molecule type" value="Genomic_DNA"/>
</dbReference>
<evidence type="ECO:0000256" key="1">
    <source>
        <dbReference type="ARBA" id="ARBA00022553"/>
    </source>
</evidence>
<dbReference type="PANTHER" id="PTHR34139:SF1">
    <property type="entry name" value="RNASE MJ1380-RELATED"/>
    <property type="match status" value="1"/>
</dbReference>
<evidence type="ECO:0000313" key="8">
    <source>
        <dbReference type="Proteomes" id="UP000261245"/>
    </source>
</evidence>
<dbReference type="InterPro" id="IPR008201">
    <property type="entry name" value="HepT-like"/>
</dbReference>
<accession>A0AA92TF63</accession>
<keyword evidence="1" id="KW-0597">Phosphoprotein</keyword>
<keyword evidence="4" id="KW-0547">Nucleotide-binding</keyword>
<dbReference type="Pfam" id="PF01934">
    <property type="entry name" value="HepT-like"/>
    <property type="match status" value="1"/>
</dbReference>